<feature type="region of interest" description="Disordered" evidence="15">
    <location>
        <begin position="185"/>
        <end position="224"/>
    </location>
</feature>
<feature type="signal peptide" evidence="17">
    <location>
        <begin position="1"/>
        <end position="39"/>
    </location>
</feature>
<evidence type="ECO:0000256" key="13">
    <source>
        <dbReference type="ARBA" id="ARBA00024209"/>
    </source>
</evidence>
<dbReference type="EMBL" id="BSYO01000001">
    <property type="protein sequence ID" value="GMG99700.1"/>
    <property type="molecule type" value="Genomic_DNA"/>
</dbReference>
<evidence type="ECO:0000313" key="19">
    <source>
        <dbReference type="EMBL" id="GMG99700.1"/>
    </source>
</evidence>
<comment type="similarity">
    <text evidence="13">Belongs to the RING-type zinc finger family. ATL subfamily.</text>
</comment>
<dbReference type="GO" id="GO:0016020">
    <property type="term" value="C:membrane"/>
    <property type="evidence" value="ECO:0007669"/>
    <property type="project" value="UniProtKB-SubCell"/>
</dbReference>
<organism evidence="19 20">
    <name type="scientific">Nepenthes gracilis</name>
    <name type="common">Slender pitcher plant</name>
    <dbReference type="NCBI Taxonomy" id="150966"/>
    <lineage>
        <taxon>Eukaryota</taxon>
        <taxon>Viridiplantae</taxon>
        <taxon>Streptophyta</taxon>
        <taxon>Embryophyta</taxon>
        <taxon>Tracheophyta</taxon>
        <taxon>Spermatophyta</taxon>
        <taxon>Magnoliopsida</taxon>
        <taxon>eudicotyledons</taxon>
        <taxon>Gunneridae</taxon>
        <taxon>Pentapetalae</taxon>
        <taxon>Caryophyllales</taxon>
        <taxon>Nepenthaceae</taxon>
        <taxon>Nepenthes</taxon>
    </lineage>
</organism>
<evidence type="ECO:0000256" key="5">
    <source>
        <dbReference type="ARBA" id="ARBA00022679"/>
    </source>
</evidence>
<keyword evidence="17" id="KW-0732">Signal</keyword>
<feature type="transmembrane region" description="Helical" evidence="16">
    <location>
        <begin position="55"/>
        <end position="76"/>
    </location>
</feature>
<dbReference type="InterPro" id="IPR001841">
    <property type="entry name" value="Znf_RING"/>
</dbReference>
<comment type="catalytic activity">
    <reaction evidence="1">
        <text>S-ubiquitinyl-[E2 ubiquitin-conjugating enzyme]-L-cysteine + [acceptor protein]-L-lysine = [E2 ubiquitin-conjugating enzyme]-L-cysteine + N(6)-ubiquitinyl-[acceptor protein]-L-lysine.</text>
        <dbReference type="EC" id="2.3.2.27"/>
    </reaction>
</comment>
<dbReference type="PROSITE" id="PS50089">
    <property type="entry name" value="ZF_RING_2"/>
    <property type="match status" value="1"/>
</dbReference>
<keyword evidence="8 14" id="KW-0863">Zinc-finger</keyword>
<dbReference type="SMART" id="SM00184">
    <property type="entry name" value="RING"/>
    <property type="match status" value="1"/>
</dbReference>
<dbReference type="InterPro" id="IPR013083">
    <property type="entry name" value="Znf_RING/FYVE/PHD"/>
</dbReference>
<sequence>MTLIARGNCNQNHRNSSNSTVIKLFVLLLSLTTLQLTKAQQQNPTPPAGNPGPYTALVFLVFTVVTIATMLLFYFLREHFLLRAAASRTAPGILSIDDHHSPSRGIDPSLLQTFPVFTYSEVKGRNKVNGKGVVLECAVCLNRFEGHETLRLLPKCEHVFHPQCVDPWLATHTTCPCCRANLAPEPGESTPVSDQVSSESGDRRRSESGGGAPSDDVVVIVPIQ</sequence>
<dbReference type="AlphaFoldDB" id="A0AAD3P513"/>
<dbReference type="GO" id="GO:0061630">
    <property type="term" value="F:ubiquitin protein ligase activity"/>
    <property type="evidence" value="ECO:0007669"/>
    <property type="project" value="UniProtKB-EC"/>
</dbReference>
<evidence type="ECO:0000256" key="17">
    <source>
        <dbReference type="SAM" id="SignalP"/>
    </source>
</evidence>
<evidence type="ECO:0000256" key="9">
    <source>
        <dbReference type="ARBA" id="ARBA00022786"/>
    </source>
</evidence>
<dbReference type="GO" id="GO:0008270">
    <property type="term" value="F:zinc ion binding"/>
    <property type="evidence" value="ECO:0007669"/>
    <property type="project" value="UniProtKB-KW"/>
</dbReference>
<reference evidence="19" key="1">
    <citation type="submission" date="2023-05" db="EMBL/GenBank/DDBJ databases">
        <title>Nepenthes gracilis genome sequencing.</title>
        <authorList>
            <person name="Fukushima K."/>
        </authorList>
    </citation>
    <scope>NUCLEOTIDE SEQUENCE</scope>
    <source>
        <strain evidence="19">SING2019-196</strain>
    </source>
</reference>
<comment type="pathway">
    <text evidence="3">Protein modification; protein ubiquitination.</text>
</comment>
<gene>
    <name evidence="19" type="ORF">Nepgr_001540</name>
</gene>
<evidence type="ECO:0000256" key="1">
    <source>
        <dbReference type="ARBA" id="ARBA00000900"/>
    </source>
</evidence>
<evidence type="ECO:0000256" key="6">
    <source>
        <dbReference type="ARBA" id="ARBA00022692"/>
    </source>
</evidence>
<dbReference type="Proteomes" id="UP001279734">
    <property type="component" value="Unassembled WGS sequence"/>
</dbReference>
<dbReference type="CDD" id="cd16461">
    <property type="entry name" value="RING-H2_EL5-like"/>
    <property type="match status" value="1"/>
</dbReference>
<dbReference type="EC" id="2.3.2.27" evidence="4"/>
<keyword evidence="6 16" id="KW-0812">Transmembrane</keyword>
<name>A0AAD3P513_NEPGR</name>
<comment type="caution">
    <text evidence="19">The sequence shown here is derived from an EMBL/GenBank/DDBJ whole genome shotgun (WGS) entry which is preliminary data.</text>
</comment>
<dbReference type="PANTHER" id="PTHR14155">
    <property type="entry name" value="RING FINGER DOMAIN-CONTAINING"/>
    <property type="match status" value="1"/>
</dbReference>
<dbReference type="Pfam" id="PF13639">
    <property type="entry name" value="zf-RING_2"/>
    <property type="match status" value="1"/>
</dbReference>
<evidence type="ECO:0000256" key="14">
    <source>
        <dbReference type="PROSITE-ProRule" id="PRU00175"/>
    </source>
</evidence>
<feature type="chain" id="PRO_5041913692" description="RING-type E3 ubiquitin transferase" evidence="17">
    <location>
        <begin position="40"/>
        <end position="224"/>
    </location>
</feature>
<evidence type="ECO:0000256" key="2">
    <source>
        <dbReference type="ARBA" id="ARBA00004167"/>
    </source>
</evidence>
<dbReference type="InterPro" id="IPR053238">
    <property type="entry name" value="RING-H2_zinc_finger"/>
</dbReference>
<evidence type="ECO:0000256" key="12">
    <source>
        <dbReference type="ARBA" id="ARBA00023136"/>
    </source>
</evidence>
<keyword evidence="9" id="KW-0833">Ubl conjugation pathway</keyword>
<evidence type="ECO:0000256" key="7">
    <source>
        <dbReference type="ARBA" id="ARBA00022723"/>
    </source>
</evidence>
<evidence type="ECO:0000256" key="4">
    <source>
        <dbReference type="ARBA" id="ARBA00012483"/>
    </source>
</evidence>
<keyword evidence="7" id="KW-0479">Metal-binding</keyword>
<evidence type="ECO:0000256" key="16">
    <source>
        <dbReference type="SAM" id="Phobius"/>
    </source>
</evidence>
<feature type="domain" description="RING-type" evidence="18">
    <location>
        <begin position="137"/>
        <end position="179"/>
    </location>
</feature>
<dbReference type="FunFam" id="3.30.40.10:FF:000187">
    <property type="entry name" value="E3 ubiquitin-protein ligase ATL6"/>
    <property type="match status" value="1"/>
</dbReference>
<evidence type="ECO:0000256" key="10">
    <source>
        <dbReference type="ARBA" id="ARBA00022833"/>
    </source>
</evidence>
<keyword evidence="12 16" id="KW-0472">Membrane</keyword>
<keyword evidence="20" id="KW-1185">Reference proteome</keyword>
<dbReference type="SUPFAM" id="SSF57850">
    <property type="entry name" value="RING/U-box"/>
    <property type="match status" value="1"/>
</dbReference>
<accession>A0AAD3P513</accession>
<evidence type="ECO:0000256" key="3">
    <source>
        <dbReference type="ARBA" id="ARBA00004906"/>
    </source>
</evidence>
<comment type="subcellular location">
    <subcellularLocation>
        <location evidence="2">Membrane</location>
        <topology evidence="2">Single-pass membrane protein</topology>
    </subcellularLocation>
</comment>
<keyword evidence="5" id="KW-0808">Transferase</keyword>
<evidence type="ECO:0000256" key="11">
    <source>
        <dbReference type="ARBA" id="ARBA00022989"/>
    </source>
</evidence>
<evidence type="ECO:0000259" key="18">
    <source>
        <dbReference type="PROSITE" id="PS50089"/>
    </source>
</evidence>
<evidence type="ECO:0000256" key="15">
    <source>
        <dbReference type="SAM" id="MobiDB-lite"/>
    </source>
</evidence>
<evidence type="ECO:0000313" key="20">
    <source>
        <dbReference type="Proteomes" id="UP001279734"/>
    </source>
</evidence>
<dbReference type="Gene3D" id="3.30.40.10">
    <property type="entry name" value="Zinc/RING finger domain, C3HC4 (zinc finger)"/>
    <property type="match status" value="1"/>
</dbReference>
<protein>
    <recommendedName>
        <fullName evidence="4">RING-type E3 ubiquitin transferase</fullName>
        <ecNumber evidence="4">2.3.2.27</ecNumber>
    </recommendedName>
</protein>
<proteinExistence type="inferred from homology"/>
<evidence type="ECO:0000256" key="8">
    <source>
        <dbReference type="ARBA" id="ARBA00022771"/>
    </source>
</evidence>
<keyword evidence="11 16" id="KW-1133">Transmembrane helix</keyword>
<dbReference type="PANTHER" id="PTHR14155:SF627">
    <property type="entry name" value="OS06G0192800 PROTEIN"/>
    <property type="match status" value="1"/>
</dbReference>
<keyword evidence="10" id="KW-0862">Zinc</keyword>